<reference evidence="1 2" key="1">
    <citation type="submission" date="2014-06" db="EMBL/GenBank/DDBJ databases">
        <title>Evolutionary Origins and Diversification of the Mycorrhizal Mutualists.</title>
        <authorList>
            <consortium name="DOE Joint Genome Institute"/>
            <consortium name="Mycorrhizal Genomics Consortium"/>
            <person name="Kohler A."/>
            <person name="Kuo A."/>
            <person name="Nagy L.G."/>
            <person name="Floudas D."/>
            <person name="Copeland A."/>
            <person name="Barry K.W."/>
            <person name="Cichocki N."/>
            <person name="Veneault-Fourrey C."/>
            <person name="LaButti K."/>
            <person name="Lindquist E.A."/>
            <person name="Lipzen A."/>
            <person name="Lundell T."/>
            <person name="Morin E."/>
            <person name="Murat C."/>
            <person name="Riley R."/>
            <person name="Ohm R."/>
            <person name="Sun H."/>
            <person name="Tunlid A."/>
            <person name="Henrissat B."/>
            <person name="Grigoriev I.V."/>
            <person name="Hibbett D.S."/>
            <person name="Martin F."/>
        </authorList>
    </citation>
    <scope>NUCLEOTIDE SEQUENCE [LARGE SCALE GENOMIC DNA]</scope>
    <source>
        <strain evidence="1 2">SS14</strain>
    </source>
</reference>
<gene>
    <name evidence="1" type="ORF">M422DRAFT_259090</name>
</gene>
<name>A0A0C9VKC3_SPHS4</name>
<keyword evidence="2" id="KW-1185">Reference proteome</keyword>
<proteinExistence type="predicted"/>
<protein>
    <submittedName>
        <fullName evidence="1">Uncharacterized protein</fullName>
    </submittedName>
</protein>
<dbReference type="EMBL" id="KN837162">
    <property type="protein sequence ID" value="KIJ38185.1"/>
    <property type="molecule type" value="Genomic_DNA"/>
</dbReference>
<sequence>MYLARLTTSRLQSPPSAPRKCIELFWLSDNSWAGSPGILTSGYTIIKLRRAISSTLVKFSVISDNALITPLVLNHVYPQHQIEVHIPLSFNLHTPSPKKLGAIHPFDQWAVGSAFRATTLCSAMVFTPAETARGSQSNDVFLAGDVQKLNVTLLDIRIQGGCQLAQAHSKNADIDALQPVGSNNLELVFEILPSVNVAGIGLNISLCMVERKLDFQLGRNVTA</sequence>
<accession>A0A0C9VKC3</accession>
<dbReference type="Proteomes" id="UP000054279">
    <property type="component" value="Unassembled WGS sequence"/>
</dbReference>
<evidence type="ECO:0000313" key="1">
    <source>
        <dbReference type="EMBL" id="KIJ38185.1"/>
    </source>
</evidence>
<dbReference type="HOGENOM" id="CLU_1240818_0_0_1"/>
<organism evidence="1 2">
    <name type="scientific">Sphaerobolus stellatus (strain SS14)</name>
    <dbReference type="NCBI Taxonomy" id="990650"/>
    <lineage>
        <taxon>Eukaryota</taxon>
        <taxon>Fungi</taxon>
        <taxon>Dikarya</taxon>
        <taxon>Basidiomycota</taxon>
        <taxon>Agaricomycotina</taxon>
        <taxon>Agaricomycetes</taxon>
        <taxon>Phallomycetidae</taxon>
        <taxon>Geastrales</taxon>
        <taxon>Sphaerobolaceae</taxon>
        <taxon>Sphaerobolus</taxon>
    </lineage>
</organism>
<dbReference type="AlphaFoldDB" id="A0A0C9VKC3"/>
<evidence type="ECO:0000313" key="2">
    <source>
        <dbReference type="Proteomes" id="UP000054279"/>
    </source>
</evidence>